<dbReference type="EMBL" id="CM056742">
    <property type="protein sequence ID" value="KAJ8675367.1"/>
    <property type="molecule type" value="Genomic_DNA"/>
</dbReference>
<name>A0ACC2NW80_9HYME</name>
<evidence type="ECO:0000313" key="1">
    <source>
        <dbReference type="EMBL" id="KAJ8675367.1"/>
    </source>
</evidence>
<keyword evidence="2" id="KW-1185">Reference proteome</keyword>
<gene>
    <name evidence="1" type="ORF">QAD02_011153</name>
</gene>
<protein>
    <submittedName>
        <fullName evidence="1">Uncharacterized protein</fullName>
    </submittedName>
</protein>
<dbReference type="Proteomes" id="UP001239111">
    <property type="component" value="Chromosome 2"/>
</dbReference>
<accession>A0ACC2NW80</accession>
<proteinExistence type="predicted"/>
<comment type="caution">
    <text evidence="1">The sequence shown here is derived from an EMBL/GenBank/DDBJ whole genome shotgun (WGS) entry which is preliminary data.</text>
</comment>
<reference evidence="1" key="1">
    <citation type="submission" date="2023-04" db="EMBL/GenBank/DDBJ databases">
        <title>A chromosome-level genome assembly of the parasitoid wasp Eretmocerus hayati.</title>
        <authorList>
            <person name="Zhong Y."/>
            <person name="Liu S."/>
            <person name="Liu Y."/>
        </authorList>
    </citation>
    <scope>NUCLEOTIDE SEQUENCE</scope>
    <source>
        <strain evidence="1">ZJU_SS_LIU_2023</strain>
    </source>
</reference>
<organism evidence="1 2">
    <name type="scientific">Eretmocerus hayati</name>
    <dbReference type="NCBI Taxonomy" id="131215"/>
    <lineage>
        <taxon>Eukaryota</taxon>
        <taxon>Metazoa</taxon>
        <taxon>Ecdysozoa</taxon>
        <taxon>Arthropoda</taxon>
        <taxon>Hexapoda</taxon>
        <taxon>Insecta</taxon>
        <taxon>Pterygota</taxon>
        <taxon>Neoptera</taxon>
        <taxon>Endopterygota</taxon>
        <taxon>Hymenoptera</taxon>
        <taxon>Apocrita</taxon>
        <taxon>Proctotrupomorpha</taxon>
        <taxon>Chalcidoidea</taxon>
        <taxon>Aphelinidae</taxon>
        <taxon>Aphelininae</taxon>
        <taxon>Eretmocerus</taxon>
    </lineage>
</organism>
<evidence type="ECO:0000313" key="2">
    <source>
        <dbReference type="Proteomes" id="UP001239111"/>
    </source>
</evidence>
<sequence>MVQLLLKSGASVDDTKHSYQGSLYKTTRIHEAVEVDDFDLVLFLLSAGAEINSSNCHPSKSYNQIITPLHVAIIFLRGRVRYEMVKDLLAARSDVKLCHDGHTTLHSAVGQKQCSWELVKLLLDAGAELNVLNGLDFSPLALAAELNHLSLVKNLIHTGADVNISRSYLTSALGLAISQGHKNVADVLLRNGADINAKHADGKSLLLQYCE</sequence>